<proteinExistence type="predicted"/>
<keyword evidence="2" id="KW-1185">Reference proteome</keyword>
<dbReference type="Pfam" id="PF12982">
    <property type="entry name" value="DUF3866"/>
    <property type="match status" value="1"/>
</dbReference>
<evidence type="ECO:0000313" key="2">
    <source>
        <dbReference type="Proteomes" id="UP001595850"/>
    </source>
</evidence>
<organism evidence="1 2">
    <name type="scientific">Planomonospora corallina</name>
    <dbReference type="NCBI Taxonomy" id="1806052"/>
    <lineage>
        <taxon>Bacteria</taxon>
        <taxon>Bacillati</taxon>
        <taxon>Actinomycetota</taxon>
        <taxon>Actinomycetes</taxon>
        <taxon>Streptosporangiales</taxon>
        <taxon>Streptosporangiaceae</taxon>
        <taxon>Planomonospora</taxon>
    </lineage>
</organism>
<dbReference type="RefSeq" id="WP_377293012.1">
    <property type="nucleotide sequence ID" value="NZ_JBHSBM010000040.1"/>
</dbReference>
<dbReference type="InterPro" id="IPR024479">
    <property type="entry name" value="DUF3866"/>
</dbReference>
<reference evidence="2" key="1">
    <citation type="journal article" date="2019" name="Int. J. Syst. Evol. Microbiol.">
        <title>The Global Catalogue of Microorganisms (GCM) 10K type strain sequencing project: providing services to taxonomists for standard genome sequencing and annotation.</title>
        <authorList>
            <consortium name="The Broad Institute Genomics Platform"/>
            <consortium name="The Broad Institute Genome Sequencing Center for Infectious Disease"/>
            <person name="Wu L."/>
            <person name="Ma J."/>
        </authorList>
    </citation>
    <scope>NUCLEOTIDE SEQUENCE [LARGE SCALE GENOMIC DNA]</scope>
    <source>
        <strain evidence="2">TBRC 4489</strain>
    </source>
</reference>
<dbReference type="EMBL" id="JBHSBM010000040">
    <property type="protein sequence ID" value="MFC4062166.1"/>
    <property type="molecule type" value="Genomic_DNA"/>
</dbReference>
<accession>A0ABV8IDF6</accession>
<comment type="caution">
    <text evidence="1">The sequence shown here is derived from an EMBL/GenBank/DDBJ whole genome shotgun (WGS) entry which is preliminary data.</text>
</comment>
<dbReference type="Proteomes" id="UP001595850">
    <property type="component" value="Unassembled WGS sequence"/>
</dbReference>
<evidence type="ECO:0000313" key="1">
    <source>
        <dbReference type="EMBL" id="MFC4062166.1"/>
    </source>
</evidence>
<gene>
    <name evidence="1" type="ORF">ACFOWE_28010</name>
</gene>
<name>A0ABV8IDF6_9ACTN</name>
<sequence>MIRWRRGEVVRIRREWPGAVELDVTTEEGQARALAYPALVGRPEPGDAVLLNTTALAMGLGTGGYAMVVALPDRLPEDPHGPGHLVKARYTPLQATVLGADEQDSPHHEVLREADSLDGMPVVVADLHSALPAILCGLHASRPHARVAYVMLDGGALPAWFSMSCAELRRIGRLCGVVTTGQSFGGDVEAVTTHTGLLAARHVLAADVAIVTQGPGNLGTGTRWGFSGVSAGEAVNAAAVLSGRPVAALRISEGDRRERHLGLSHHSLTAYGRVALAPARIALPELPGAFGARVAEQARPLAERHELVPVPVDGLHDALRESPVRLSTMGRGLEEDLAYFLASAAAGRLAASLLADGASDGPSADEPPSDGAS</sequence>
<protein>
    <submittedName>
        <fullName evidence="1">DUF3866 family protein</fullName>
    </submittedName>
</protein>